<dbReference type="InterPro" id="IPR017853">
    <property type="entry name" value="GH"/>
</dbReference>
<dbReference type="Gene3D" id="3.40.50.1700">
    <property type="entry name" value="Glycoside hydrolase family 3 C-terminal domain"/>
    <property type="match status" value="1"/>
</dbReference>
<dbReference type="SUPFAM" id="SSF52279">
    <property type="entry name" value="Beta-D-glucan exohydrolase, C-terminal domain"/>
    <property type="match status" value="1"/>
</dbReference>
<keyword evidence="2" id="KW-0732">Signal</keyword>
<dbReference type="GO" id="GO:0031222">
    <property type="term" value="P:arabinan catabolic process"/>
    <property type="evidence" value="ECO:0007669"/>
    <property type="project" value="TreeGrafter"/>
</dbReference>
<dbReference type="PRINTS" id="PR00133">
    <property type="entry name" value="GLHYDRLASE3"/>
</dbReference>
<dbReference type="Gene3D" id="3.20.20.300">
    <property type="entry name" value="Glycoside hydrolase, family 3, N-terminal domain"/>
    <property type="match status" value="1"/>
</dbReference>
<evidence type="ECO:0000313" key="5">
    <source>
        <dbReference type="Proteomes" id="UP000281028"/>
    </source>
</evidence>
<dbReference type="PANTHER" id="PTHR42721:SF3">
    <property type="entry name" value="BETA-D-XYLOSIDASE 5-RELATED"/>
    <property type="match status" value="1"/>
</dbReference>
<comment type="similarity">
    <text evidence="1">Belongs to the glycosyl hydrolase 3 family.</text>
</comment>
<dbReference type="InterPro" id="IPR036881">
    <property type="entry name" value="Glyco_hydro_3_C_sf"/>
</dbReference>
<comment type="caution">
    <text evidence="4">The sequence shown here is derived from an EMBL/GenBank/DDBJ whole genome shotgun (WGS) entry which is preliminary data.</text>
</comment>
<dbReference type="FunFam" id="2.60.40.10:FF:000495">
    <property type="entry name" value="Periplasmic beta-glucosidase"/>
    <property type="match status" value="1"/>
</dbReference>
<dbReference type="EMBL" id="RIAR02000001">
    <property type="protein sequence ID" value="NSL86496.1"/>
    <property type="molecule type" value="Genomic_DNA"/>
</dbReference>
<evidence type="ECO:0000256" key="1">
    <source>
        <dbReference type="ARBA" id="ARBA00005336"/>
    </source>
</evidence>
<dbReference type="InterPro" id="IPR013783">
    <property type="entry name" value="Ig-like_fold"/>
</dbReference>
<dbReference type="SUPFAM" id="SSF51445">
    <property type="entry name" value="(Trans)glycosidases"/>
    <property type="match status" value="1"/>
</dbReference>
<reference evidence="4" key="1">
    <citation type="submission" date="2020-05" db="EMBL/GenBank/DDBJ databases">
        <title>Chitinophaga laudate sp. nov., isolated from a tropical peat swamp.</title>
        <authorList>
            <person name="Goh C.B.S."/>
            <person name="Lee M.S."/>
            <person name="Parimannan S."/>
            <person name="Pasbakhsh P."/>
            <person name="Yule C.M."/>
            <person name="Rajandas H."/>
            <person name="Loke S."/>
            <person name="Croft L."/>
            <person name="Tan J.B.L."/>
        </authorList>
    </citation>
    <scope>NUCLEOTIDE SEQUENCE</scope>
    <source>
        <strain evidence="4">Mgbs1</strain>
    </source>
</reference>
<proteinExistence type="inferred from homology"/>
<dbReference type="InterPro" id="IPR044993">
    <property type="entry name" value="BXL"/>
</dbReference>
<dbReference type="InterPro" id="IPR026891">
    <property type="entry name" value="Fn3-like"/>
</dbReference>
<keyword evidence="3" id="KW-0378">Hydrolase</keyword>
<dbReference type="OrthoDB" id="721009at2"/>
<gene>
    <name evidence="4" type="ORF">ECE50_006625</name>
</gene>
<dbReference type="Pfam" id="PF01915">
    <property type="entry name" value="Glyco_hydro_3_C"/>
    <property type="match status" value="1"/>
</dbReference>
<evidence type="ECO:0000256" key="2">
    <source>
        <dbReference type="ARBA" id="ARBA00022729"/>
    </source>
</evidence>
<dbReference type="SMART" id="SM01217">
    <property type="entry name" value="Fn3_like"/>
    <property type="match status" value="1"/>
</dbReference>
<dbReference type="InterPro" id="IPR002772">
    <property type="entry name" value="Glyco_hydro_3_C"/>
</dbReference>
<dbReference type="PANTHER" id="PTHR42721">
    <property type="entry name" value="SUGAR HYDROLASE-RELATED"/>
    <property type="match status" value="1"/>
</dbReference>
<dbReference type="InterPro" id="IPR036962">
    <property type="entry name" value="Glyco_hydro_3_N_sf"/>
</dbReference>
<organism evidence="4 5">
    <name type="scientific">Chitinophaga solisilvae</name>
    <dbReference type="NCBI Taxonomy" id="1233460"/>
    <lineage>
        <taxon>Bacteria</taxon>
        <taxon>Pseudomonadati</taxon>
        <taxon>Bacteroidota</taxon>
        <taxon>Chitinophagia</taxon>
        <taxon>Chitinophagales</taxon>
        <taxon>Chitinophagaceae</taxon>
        <taxon>Chitinophaga</taxon>
    </lineage>
</organism>
<dbReference type="InterPro" id="IPR001764">
    <property type="entry name" value="Glyco_hydro_3_N"/>
</dbReference>
<evidence type="ECO:0000256" key="3">
    <source>
        <dbReference type="ARBA" id="ARBA00022801"/>
    </source>
</evidence>
<dbReference type="Proteomes" id="UP000281028">
    <property type="component" value="Unassembled WGS sequence"/>
</dbReference>
<dbReference type="Pfam" id="PF14310">
    <property type="entry name" value="Fn3-like"/>
    <property type="match status" value="1"/>
</dbReference>
<sequence>MQLLIRQITAGILLSALTGTAATAQQTSSIYRQGWIDFNKNGRKDIFEDPVQPAERRIQDLLSQMTPEEKTCQMATLYGYGRVLKDEMPTAEWKTKVWKDGIANIDEELNSLPFNKKAASKYSFPYSRHTEALNTIQRWFVEETRLGIPVDFTNEAIHGLCHDRATPFCAPIGIGSTWNRALVSQAGHIAGREARLLGYTNIYVPILDPARDPRWGRVVECYGEDPFLIAELGKQMTLGVQSEGVAATLKHYAVYSVPKGGRDGNARTDPHVAPRELHQIYLYPFRRVIQEARPMGVMSSYNDWDGVPVTGSYYFLTELLRQVYGFDGYVVSDSEAVEYLFSKHHVAADYKDAVRQAVEAGLNVRTNFTPPEEYITPLRELIKENRLSMKTIDSRVADVLRVKFRLGLFDKPYNDPAPADKGVHTTADEAFALQLNRESLVLLKNDHETLPLDKGKLRNILVTGPLAAASTHAISRYGPSNNPVTTVLDGIKTYAGKDIRVQYAKGCDIVNPGWPGTEIIPTPPDSSEQASIAEAVKLARQSDVIIAVVGEDEKRVGESLSRTDLSLPGRQLQLLQALHATGKPVIAVLINGQPLTINWEQQNLPAILEAWFPGPQGGTAIAETLFGAYNPGGRLPVTFPKSLGQIELNFPYKPGSHADQPSSGNNGYGRTSVNGALYPFGFGLSYTSFSYSNLVVTPQKQASQGDIHVSVDITNTGKRKGDEVVQLYLKDLVSSVTTYVMQLRGFERITLQPGEKKTVHFVLHPDDLSILDRNMNTTVEPGDFEVLIGTSSEDIKLRQGFTII</sequence>
<keyword evidence="5" id="KW-1185">Reference proteome</keyword>
<dbReference type="Gene3D" id="2.60.40.10">
    <property type="entry name" value="Immunoglobulins"/>
    <property type="match status" value="1"/>
</dbReference>
<dbReference type="GO" id="GO:0045493">
    <property type="term" value="P:xylan catabolic process"/>
    <property type="evidence" value="ECO:0007669"/>
    <property type="project" value="InterPro"/>
</dbReference>
<accession>A0A3S1D5I9</accession>
<dbReference type="GO" id="GO:0046556">
    <property type="term" value="F:alpha-L-arabinofuranosidase activity"/>
    <property type="evidence" value="ECO:0007669"/>
    <property type="project" value="TreeGrafter"/>
</dbReference>
<dbReference type="Pfam" id="PF00933">
    <property type="entry name" value="Glyco_hydro_3"/>
    <property type="match status" value="1"/>
</dbReference>
<dbReference type="GO" id="GO:0008422">
    <property type="term" value="F:beta-glucosidase activity"/>
    <property type="evidence" value="ECO:0007669"/>
    <property type="project" value="UniProtKB-ARBA"/>
</dbReference>
<name>A0A3S1D5I9_9BACT</name>
<dbReference type="AlphaFoldDB" id="A0A3S1D5I9"/>
<protein>
    <submittedName>
        <fullName evidence="4">Beta-glucosidase</fullName>
    </submittedName>
</protein>
<evidence type="ECO:0000313" key="4">
    <source>
        <dbReference type="EMBL" id="NSL86496.1"/>
    </source>
</evidence>
<dbReference type="GO" id="GO:0009044">
    <property type="term" value="F:xylan 1,4-beta-xylosidase activity"/>
    <property type="evidence" value="ECO:0007669"/>
    <property type="project" value="InterPro"/>
</dbReference>